<dbReference type="AlphaFoldDB" id="A0A843WRF2"/>
<dbReference type="EMBL" id="NMUH01004292">
    <property type="protein sequence ID" value="MQM09108.1"/>
    <property type="molecule type" value="Genomic_DNA"/>
</dbReference>
<evidence type="ECO:0000259" key="2">
    <source>
        <dbReference type="Pfam" id="PF23247"/>
    </source>
</evidence>
<name>A0A843WRF2_COLES</name>
<sequence length="514" mass="56456">MGGWWWAGLQRLTSIAKLSLCGCPTTAELLFLSLVMHHHPHLPETLRELHIGECGCDNYEQELTTSSTCSSQLSPPPTLPSIPHNNVDASAGALRAFTSLKELSIWHSPNFLQKWGSCGLPSSLERLTIADDDSLSHEWLSACLHDLISLKALTLAHLENLQLLPNLSGVTSLESLEIESCPSMEMFEAMSLHSSLKTLTLIDCKDLRSLQNLSSLTSLETLLIQSCPSIQTLGLEVMSLHTSLKSLTLRGCKNLHSLPYLSSLPSLETLEISNCHSIKTLDLEVLSLHTSLKSLTLRHCKNLHTLPDGTTLPSLETLEISNCRSIEMLEVMSRHTSLKSLTLKDCKNLHSLTNWSSFFSLVLQRLPENLHSLVLPLNDLQAVYISECPSLESLPDTLSYFSSLQTLKISHCPSIQTWPTNGLPSSLQTLQIINCPALTGRFKDKPKSMCAEVAHIPCNNVKMRNVPTKLTQDVPCTPSVITTNLESEKNSAGSGIADANPPMHGSKRNNLLSS</sequence>
<dbReference type="InterPro" id="IPR032675">
    <property type="entry name" value="LRR_dom_sf"/>
</dbReference>
<reference evidence="3" key="1">
    <citation type="submission" date="2017-07" db="EMBL/GenBank/DDBJ databases">
        <title>Taro Niue Genome Assembly and Annotation.</title>
        <authorList>
            <person name="Atibalentja N."/>
            <person name="Keating K."/>
            <person name="Fields C.J."/>
        </authorList>
    </citation>
    <scope>NUCLEOTIDE SEQUENCE</scope>
    <source>
        <strain evidence="3">Niue_2</strain>
        <tissue evidence="3">Leaf</tissue>
    </source>
</reference>
<dbReference type="InterPro" id="IPR057135">
    <property type="entry name" value="At4g27190-like_LRR"/>
</dbReference>
<feature type="domain" description="Disease resistance protein At4g27190-like leucine-rich repeats" evidence="2">
    <location>
        <begin position="242"/>
        <end position="347"/>
    </location>
</feature>
<proteinExistence type="predicted"/>
<organism evidence="3 4">
    <name type="scientific">Colocasia esculenta</name>
    <name type="common">Wild taro</name>
    <name type="synonym">Arum esculentum</name>
    <dbReference type="NCBI Taxonomy" id="4460"/>
    <lineage>
        <taxon>Eukaryota</taxon>
        <taxon>Viridiplantae</taxon>
        <taxon>Streptophyta</taxon>
        <taxon>Embryophyta</taxon>
        <taxon>Tracheophyta</taxon>
        <taxon>Spermatophyta</taxon>
        <taxon>Magnoliopsida</taxon>
        <taxon>Liliopsida</taxon>
        <taxon>Araceae</taxon>
        <taxon>Aroideae</taxon>
        <taxon>Colocasieae</taxon>
        <taxon>Colocasia</taxon>
    </lineage>
</organism>
<feature type="region of interest" description="Disordered" evidence="1">
    <location>
        <begin position="487"/>
        <end position="514"/>
    </location>
</feature>
<dbReference type="PANTHER" id="PTHR36766:SF40">
    <property type="entry name" value="DISEASE RESISTANCE PROTEIN RGA3"/>
    <property type="match status" value="1"/>
</dbReference>
<protein>
    <recommendedName>
        <fullName evidence="2">Disease resistance protein At4g27190-like leucine-rich repeats domain-containing protein</fullName>
    </recommendedName>
</protein>
<evidence type="ECO:0000313" key="3">
    <source>
        <dbReference type="EMBL" id="MQM09108.1"/>
    </source>
</evidence>
<dbReference type="Proteomes" id="UP000652761">
    <property type="component" value="Unassembled WGS sequence"/>
</dbReference>
<dbReference type="PANTHER" id="PTHR36766">
    <property type="entry name" value="PLANT BROAD-SPECTRUM MILDEW RESISTANCE PROTEIN RPW8"/>
    <property type="match status" value="1"/>
</dbReference>
<comment type="caution">
    <text evidence="3">The sequence shown here is derived from an EMBL/GenBank/DDBJ whole genome shotgun (WGS) entry which is preliminary data.</text>
</comment>
<accession>A0A843WRF2</accession>
<dbReference type="SUPFAM" id="SSF52058">
    <property type="entry name" value="L domain-like"/>
    <property type="match status" value="1"/>
</dbReference>
<dbReference type="Gene3D" id="3.80.10.10">
    <property type="entry name" value="Ribonuclease Inhibitor"/>
    <property type="match status" value="2"/>
</dbReference>
<keyword evidence="4" id="KW-1185">Reference proteome</keyword>
<evidence type="ECO:0000256" key="1">
    <source>
        <dbReference type="SAM" id="MobiDB-lite"/>
    </source>
</evidence>
<gene>
    <name evidence="3" type="ORF">Taro_041971</name>
</gene>
<evidence type="ECO:0000313" key="4">
    <source>
        <dbReference type="Proteomes" id="UP000652761"/>
    </source>
</evidence>
<dbReference type="Pfam" id="PF23247">
    <property type="entry name" value="LRR_RPS2"/>
    <property type="match status" value="1"/>
</dbReference>
<dbReference type="OrthoDB" id="1166366at2759"/>